<dbReference type="GO" id="GO:0020037">
    <property type="term" value="F:heme binding"/>
    <property type="evidence" value="ECO:0007669"/>
    <property type="project" value="InterPro"/>
</dbReference>
<gene>
    <name evidence="17" type="ORF">LOOC260_117490</name>
</gene>
<dbReference type="GO" id="GO:0015886">
    <property type="term" value="P:heme transport"/>
    <property type="evidence" value="ECO:0007669"/>
    <property type="project" value="InterPro"/>
</dbReference>
<name>A0A0A1GW85_9LACO</name>
<dbReference type="Pfam" id="PF01497">
    <property type="entry name" value="Peripla_BP_2"/>
    <property type="match status" value="1"/>
</dbReference>
<evidence type="ECO:0000256" key="3">
    <source>
        <dbReference type="ARBA" id="ARBA00015862"/>
    </source>
</evidence>
<dbReference type="GO" id="GO:0046872">
    <property type="term" value="F:metal ion binding"/>
    <property type="evidence" value="ECO:0007669"/>
    <property type="project" value="UniProtKB-KW"/>
</dbReference>
<dbReference type="SUPFAM" id="SSF53807">
    <property type="entry name" value="Helical backbone' metal receptor"/>
    <property type="match status" value="1"/>
</dbReference>
<evidence type="ECO:0000256" key="5">
    <source>
        <dbReference type="ARBA" id="ARBA00022475"/>
    </source>
</evidence>
<dbReference type="PROSITE" id="PS50983">
    <property type="entry name" value="FE_B12_PBP"/>
    <property type="match status" value="1"/>
</dbReference>
<dbReference type="STRING" id="1291742.LOOC260_117490"/>
<proteinExistence type="inferred from homology"/>
<dbReference type="InterPro" id="IPR050902">
    <property type="entry name" value="ABC_Transporter_SBP"/>
</dbReference>
<evidence type="ECO:0000256" key="2">
    <source>
        <dbReference type="ARBA" id="ARBA00008814"/>
    </source>
</evidence>
<comment type="similarity">
    <text evidence="2">Belongs to the bacterial solute-binding protein 8 family.</text>
</comment>
<evidence type="ECO:0000313" key="17">
    <source>
        <dbReference type="EMBL" id="BAP86255.1"/>
    </source>
</evidence>
<keyword evidence="11" id="KW-0564">Palmitate</keyword>
<dbReference type="PANTHER" id="PTHR30535:SF36">
    <property type="entry name" value="HIGH-AFFINITY HEME UPTAKE SYSTEM PROTEIN ISDE"/>
    <property type="match status" value="1"/>
</dbReference>
<dbReference type="GO" id="GO:0071281">
    <property type="term" value="P:cellular response to iron ion"/>
    <property type="evidence" value="ECO:0007669"/>
    <property type="project" value="TreeGrafter"/>
</dbReference>
<dbReference type="NCBIfam" id="TIGR03659">
    <property type="entry name" value="IsdE"/>
    <property type="match status" value="1"/>
</dbReference>
<dbReference type="GO" id="GO:0016020">
    <property type="term" value="C:membrane"/>
    <property type="evidence" value="ECO:0007669"/>
    <property type="project" value="InterPro"/>
</dbReference>
<keyword evidence="10 15" id="KW-0472">Membrane</keyword>
<dbReference type="EMBL" id="AP014680">
    <property type="protein sequence ID" value="BAP86255.1"/>
    <property type="molecule type" value="Genomic_DNA"/>
</dbReference>
<reference evidence="17 18" key="1">
    <citation type="submission" date="2014-11" db="EMBL/GenBank/DDBJ databases">
        <title>Complete genome sequence and analysis of Lactobacillus hokkaidonensis LOOC260T.</title>
        <authorList>
            <person name="Tanizawa Y."/>
            <person name="Tohno M."/>
            <person name="Kaminuma E."/>
            <person name="Nakamura Y."/>
            <person name="Arita M."/>
        </authorList>
    </citation>
    <scope>NUCLEOTIDE SEQUENCE [LARGE SCALE GENOMIC DNA]</scope>
    <source>
        <strain evidence="17 18">LOOC260</strain>
    </source>
</reference>
<organism evidence="17 18">
    <name type="scientific">Paucilactobacillus hokkaidonensis JCM 18461</name>
    <dbReference type="NCBI Taxonomy" id="1291742"/>
    <lineage>
        <taxon>Bacteria</taxon>
        <taxon>Bacillati</taxon>
        <taxon>Bacillota</taxon>
        <taxon>Bacilli</taxon>
        <taxon>Lactobacillales</taxon>
        <taxon>Lactobacillaceae</taxon>
        <taxon>Paucilactobacillus</taxon>
    </lineage>
</organism>
<evidence type="ECO:0000313" key="18">
    <source>
        <dbReference type="Proteomes" id="UP000031620"/>
    </source>
</evidence>
<keyword evidence="4" id="KW-0813">Transport</keyword>
<dbReference type="PANTHER" id="PTHR30535">
    <property type="entry name" value="VITAMIN B12-BINDING PROTEIN"/>
    <property type="match status" value="1"/>
</dbReference>
<keyword evidence="8" id="KW-0732">Signal</keyword>
<dbReference type="InterPro" id="IPR019957">
    <property type="entry name" value="ABC_transptr_haem-bd_IsdE"/>
</dbReference>
<evidence type="ECO:0000256" key="4">
    <source>
        <dbReference type="ARBA" id="ARBA00022448"/>
    </source>
</evidence>
<accession>A0A0A1GW85</accession>
<evidence type="ECO:0000256" key="7">
    <source>
        <dbReference type="ARBA" id="ARBA00022723"/>
    </source>
</evidence>
<evidence type="ECO:0000256" key="9">
    <source>
        <dbReference type="ARBA" id="ARBA00023004"/>
    </source>
</evidence>
<keyword evidence="15" id="KW-0812">Transmembrane</keyword>
<evidence type="ECO:0000256" key="15">
    <source>
        <dbReference type="SAM" id="Phobius"/>
    </source>
</evidence>
<keyword evidence="15" id="KW-1133">Transmembrane helix</keyword>
<evidence type="ECO:0000256" key="1">
    <source>
        <dbReference type="ARBA" id="ARBA00001970"/>
    </source>
</evidence>
<dbReference type="KEGG" id="lho:LOOC260_117490"/>
<evidence type="ECO:0000256" key="8">
    <source>
        <dbReference type="ARBA" id="ARBA00022729"/>
    </source>
</evidence>
<keyword evidence="9" id="KW-0408">Iron</keyword>
<evidence type="ECO:0000256" key="10">
    <source>
        <dbReference type="ARBA" id="ARBA00023136"/>
    </source>
</evidence>
<keyword evidence="12" id="KW-0449">Lipoprotein</keyword>
<dbReference type="InterPro" id="IPR002491">
    <property type="entry name" value="ABC_transptr_periplasmic_BD"/>
</dbReference>
<evidence type="ECO:0000256" key="12">
    <source>
        <dbReference type="ARBA" id="ARBA00023288"/>
    </source>
</evidence>
<sequence>MNSARKILFSVLTILLVIILVIVGLVSFNKAKSNQAKKPRIVATTMAVVQIADKLDLTLVGVPKSENPLPTKYKNVTKVGSPMSPNVEKIASLKPTVVYSVSVLKDQYDTAFKKQKFNAQYLDLDTVADLKNVLTSMGNQYDRQSQATKQIKIINNTIKTVKNRQTGQKPRVLILMGMPGAGYMIATNHSYVGDLVRLAGGQNVYTDPKQPYLAPENESLATKQPDVILRLEHAMPEVVKPQFDQEFETNSIWAQMPAVQNHRVYDLQQPDFNATANMNVRQALLKTSNWLYPAK</sequence>
<evidence type="ECO:0000256" key="13">
    <source>
        <dbReference type="ARBA" id="ARBA00031148"/>
    </source>
</evidence>
<keyword evidence="7" id="KW-0479">Metal-binding</keyword>
<evidence type="ECO:0000256" key="14">
    <source>
        <dbReference type="ARBA" id="ARBA00031463"/>
    </source>
</evidence>
<protein>
    <recommendedName>
        <fullName evidence="3">High-affinity heme uptake system protein IsdE</fullName>
    </recommendedName>
    <alternativeName>
        <fullName evidence="14">Iron-regulated surface determinant protein E</fullName>
    </alternativeName>
    <alternativeName>
        <fullName evidence="13">Staphylococcal iron-regulated protein F</fullName>
    </alternativeName>
</protein>
<keyword evidence="6" id="KW-0349">Heme</keyword>
<dbReference type="Proteomes" id="UP000031620">
    <property type="component" value="Chromosome"/>
</dbReference>
<dbReference type="AlphaFoldDB" id="A0A0A1GW85"/>
<evidence type="ECO:0000259" key="16">
    <source>
        <dbReference type="PROSITE" id="PS50983"/>
    </source>
</evidence>
<evidence type="ECO:0000256" key="6">
    <source>
        <dbReference type="ARBA" id="ARBA00022617"/>
    </source>
</evidence>
<evidence type="ECO:0000256" key="11">
    <source>
        <dbReference type="ARBA" id="ARBA00023139"/>
    </source>
</evidence>
<dbReference type="RefSeq" id="WP_041094317.1">
    <property type="nucleotide sequence ID" value="NZ_AP014680.1"/>
</dbReference>
<comment type="cofactor">
    <cofactor evidence="1">
        <name>heme b</name>
        <dbReference type="ChEBI" id="CHEBI:60344"/>
    </cofactor>
</comment>
<feature type="domain" description="Fe/B12 periplasmic-binding" evidence="16">
    <location>
        <begin position="40"/>
        <end position="295"/>
    </location>
</feature>
<dbReference type="HOGENOM" id="CLU_038034_2_3_9"/>
<feature type="transmembrane region" description="Helical" evidence="15">
    <location>
        <begin position="7"/>
        <end position="28"/>
    </location>
</feature>
<keyword evidence="5" id="KW-1003">Cell membrane</keyword>
<dbReference type="Gene3D" id="3.40.50.1980">
    <property type="entry name" value="Nitrogenase molybdenum iron protein domain"/>
    <property type="match status" value="2"/>
</dbReference>